<proteinExistence type="predicted"/>
<feature type="compositionally biased region" description="Basic and acidic residues" evidence="1">
    <location>
        <begin position="79"/>
        <end position="88"/>
    </location>
</feature>
<organism evidence="2">
    <name type="scientific">Tetraselmis sp. GSL018</name>
    <dbReference type="NCBI Taxonomy" id="582737"/>
    <lineage>
        <taxon>Eukaryota</taxon>
        <taxon>Viridiplantae</taxon>
        <taxon>Chlorophyta</taxon>
        <taxon>core chlorophytes</taxon>
        <taxon>Chlorodendrophyceae</taxon>
        <taxon>Chlorodendrales</taxon>
        <taxon>Chlorodendraceae</taxon>
        <taxon>Tetraselmis</taxon>
    </lineage>
</organism>
<protein>
    <submittedName>
        <fullName evidence="2">Uncharacterized protein</fullName>
    </submittedName>
</protein>
<feature type="compositionally biased region" description="Polar residues" evidence="1">
    <location>
        <begin position="11"/>
        <end position="20"/>
    </location>
</feature>
<reference evidence="2" key="1">
    <citation type="submission" date="2014-05" db="EMBL/GenBank/DDBJ databases">
        <title>The transcriptome of the halophilic microalga Tetraselmis sp. GSL018 isolated from the Great Salt Lake, Utah.</title>
        <authorList>
            <person name="Jinkerson R.E."/>
            <person name="D'Adamo S."/>
            <person name="Posewitz M.C."/>
        </authorList>
    </citation>
    <scope>NUCLEOTIDE SEQUENCE</scope>
    <source>
        <strain evidence="2">GSL018</strain>
    </source>
</reference>
<feature type="region of interest" description="Disordered" evidence="1">
    <location>
        <begin position="1"/>
        <end position="27"/>
    </location>
</feature>
<evidence type="ECO:0000313" key="2">
    <source>
        <dbReference type="EMBL" id="JAC71712.1"/>
    </source>
</evidence>
<evidence type="ECO:0000256" key="1">
    <source>
        <dbReference type="SAM" id="MobiDB-lite"/>
    </source>
</evidence>
<dbReference type="AlphaFoldDB" id="A0A061RFN1"/>
<name>A0A061RFN1_9CHLO</name>
<sequence length="156" mass="16822">MSFSVEAGTGLQRSLSSHSVPAQPKCVSLSSGECSARQACASTSGNESGNESEKLCVRLAPRKHSLRDEVSGRFKKRPRVEGDPESAARSHRLAVALRLLEAEAARLRSEVSKRDGLLLSLTGEIFSVRKGLGEARNAMFRRTAQPCGMLRTVPLS</sequence>
<feature type="region of interest" description="Disordered" evidence="1">
    <location>
        <begin position="67"/>
        <end position="88"/>
    </location>
</feature>
<gene>
    <name evidence="2" type="ORF">TSPGSL018_1294</name>
</gene>
<dbReference type="EMBL" id="GBEZ01014354">
    <property type="protein sequence ID" value="JAC71712.1"/>
    <property type="molecule type" value="Transcribed_RNA"/>
</dbReference>
<accession>A0A061RFN1</accession>